<dbReference type="Gene3D" id="3.20.20.70">
    <property type="entry name" value="Aldolase class I"/>
    <property type="match status" value="1"/>
</dbReference>
<comment type="caution">
    <text evidence="3">The sequence shown here is derived from an EMBL/GenBank/DDBJ whole genome shotgun (WGS) entry which is preliminary data.</text>
</comment>
<dbReference type="PANTHER" id="PTHR43018:SF2">
    <property type="entry name" value="PHOSPHO-2-DEHYDRO-3-DEOXYHEPTONATE ALDOLASE"/>
    <property type="match status" value="1"/>
</dbReference>
<dbReference type="EMBL" id="AUZZ01002044">
    <property type="protein sequence ID" value="EQD61963.1"/>
    <property type="molecule type" value="Genomic_DNA"/>
</dbReference>
<protein>
    <submittedName>
        <fullName evidence="3">Phospho-2-dehydro-3-deoxyheptonate aldolase</fullName>
    </submittedName>
</protein>
<dbReference type="InterPro" id="IPR006218">
    <property type="entry name" value="DAHP1/KDSA"/>
</dbReference>
<dbReference type="SUPFAM" id="SSF51569">
    <property type="entry name" value="Aldolase"/>
    <property type="match status" value="1"/>
</dbReference>
<dbReference type="InterPro" id="IPR052899">
    <property type="entry name" value="Class-I_DAHP_synthase"/>
</dbReference>
<dbReference type="InterPro" id="IPR013785">
    <property type="entry name" value="Aldolase_TIM"/>
</dbReference>
<gene>
    <name evidence="3" type="ORF">B2A_03041</name>
</gene>
<dbReference type="AlphaFoldDB" id="T1B035"/>
<proteinExistence type="predicted"/>
<evidence type="ECO:0000313" key="3">
    <source>
        <dbReference type="EMBL" id="EQD61963.1"/>
    </source>
</evidence>
<organism evidence="3">
    <name type="scientific">mine drainage metagenome</name>
    <dbReference type="NCBI Taxonomy" id="410659"/>
    <lineage>
        <taxon>unclassified sequences</taxon>
        <taxon>metagenomes</taxon>
        <taxon>ecological metagenomes</taxon>
    </lineage>
</organism>
<dbReference type="Pfam" id="PF00793">
    <property type="entry name" value="DAHP_synth_1"/>
    <property type="match status" value="1"/>
</dbReference>
<reference evidence="3" key="2">
    <citation type="journal article" date="2014" name="ISME J.">
        <title>Microbial stratification in low pH oxic and suboxic macroscopic growths along an acid mine drainage.</title>
        <authorList>
            <person name="Mendez-Garcia C."/>
            <person name="Mesa V."/>
            <person name="Sprenger R.R."/>
            <person name="Richter M."/>
            <person name="Diez M.S."/>
            <person name="Solano J."/>
            <person name="Bargiela R."/>
            <person name="Golyshina O.V."/>
            <person name="Manteca A."/>
            <person name="Ramos J.L."/>
            <person name="Gallego J.R."/>
            <person name="Llorente I."/>
            <person name="Martins Dos Santos V.A."/>
            <person name="Jensen O.N."/>
            <person name="Pelaez A.I."/>
            <person name="Sanchez J."/>
            <person name="Ferrer M."/>
        </authorList>
    </citation>
    <scope>NUCLEOTIDE SEQUENCE</scope>
</reference>
<dbReference type="PANTHER" id="PTHR43018">
    <property type="entry name" value="PHOSPHO-2-DEHYDRO-3-DEOXYHEPTONATE ALDOLASE"/>
    <property type="match status" value="1"/>
</dbReference>
<accession>T1B035</accession>
<evidence type="ECO:0000259" key="2">
    <source>
        <dbReference type="Pfam" id="PF00793"/>
    </source>
</evidence>
<keyword evidence="1" id="KW-0808">Transferase</keyword>
<feature type="domain" description="DAHP synthetase I/KDSA" evidence="2">
    <location>
        <begin position="1"/>
        <end position="168"/>
    </location>
</feature>
<reference evidence="3" key="1">
    <citation type="submission" date="2013-08" db="EMBL/GenBank/DDBJ databases">
        <authorList>
            <person name="Mendez C."/>
            <person name="Richter M."/>
            <person name="Ferrer M."/>
            <person name="Sanchez J."/>
        </authorList>
    </citation>
    <scope>NUCLEOTIDE SEQUENCE</scope>
</reference>
<name>T1B035_9ZZZZ</name>
<dbReference type="GO" id="GO:0016740">
    <property type="term" value="F:transferase activity"/>
    <property type="evidence" value="ECO:0007669"/>
    <property type="project" value="UniProtKB-KW"/>
</dbReference>
<evidence type="ECO:0000256" key="1">
    <source>
        <dbReference type="ARBA" id="ARBA00022679"/>
    </source>
</evidence>
<sequence>MPTITEVLSENDVDTVAEYADILQIGARNMQNQSLIEEAAKSGKPIFLKRGPAAQIGEYLSYAERVVAAGNKKLMLCERGIIPLGGQFKPATRNTLDISAVTALNNETPFPVFVDPSHGTGRRDFVMPMALAAAAAGADGLMIEVHDRPEEALSDGPQALHPKELESLISDCTNIRALLRRQNRRTGSLT</sequence>